<dbReference type="AlphaFoldDB" id="A0A095C2F6"/>
<gene>
    <name evidence="2" type="ORF">MS3_04077</name>
</gene>
<organism evidence="2">
    <name type="scientific">Schistosoma haematobium</name>
    <name type="common">Blood fluke</name>
    <dbReference type="NCBI Taxonomy" id="6185"/>
    <lineage>
        <taxon>Eukaryota</taxon>
        <taxon>Metazoa</taxon>
        <taxon>Spiralia</taxon>
        <taxon>Lophotrochozoa</taxon>
        <taxon>Platyhelminthes</taxon>
        <taxon>Trematoda</taxon>
        <taxon>Digenea</taxon>
        <taxon>Strigeidida</taxon>
        <taxon>Schistosomatoidea</taxon>
        <taxon>Schistosomatidae</taxon>
        <taxon>Schistosoma</taxon>
    </lineage>
</organism>
<dbReference type="EMBL" id="KL250718">
    <property type="protein sequence ID" value="KGB35818.1"/>
    <property type="molecule type" value="Genomic_DNA"/>
</dbReference>
<name>A0A095C2F6_SCHHA</name>
<proteinExistence type="predicted"/>
<evidence type="ECO:0000313" key="2">
    <source>
        <dbReference type="EMBL" id="KGB35818.1"/>
    </source>
</evidence>
<feature type="compositionally biased region" description="Basic and acidic residues" evidence="1">
    <location>
        <begin position="35"/>
        <end position="57"/>
    </location>
</feature>
<sequence>MFLIGRDNLEMFSLLFVDAEDFRKVFEEGCQASDDKLTENRSSIEDAHSDKEDKTDDIGTLSNSVKECLNIASPDTNSSVHCSSIKTDA</sequence>
<evidence type="ECO:0000256" key="1">
    <source>
        <dbReference type="SAM" id="MobiDB-lite"/>
    </source>
</evidence>
<dbReference type="STRING" id="6185.A0A095C2F6"/>
<protein>
    <submittedName>
        <fullName evidence="2">Uncharacterized protein</fullName>
    </submittedName>
</protein>
<reference evidence="2" key="1">
    <citation type="journal article" date="2012" name="Nat. Genet.">
        <title>Whole-genome sequence of Schistosoma haematobium.</title>
        <authorList>
            <person name="Young N.D."/>
            <person name="Jex A.R."/>
            <person name="Li B."/>
            <person name="Liu S."/>
            <person name="Yang L."/>
            <person name="Xiong Z."/>
            <person name="Li Y."/>
            <person name="Cantacessi C."/>
            <person name="Hall R.S."/>
            <person name="Xu X."/>
            <person name="Chen F."/>
            <person name="Wu X."/>
            <person name="Zerlotini A."/>
            <person name="Oliveira G."/>
            <person name="Hofmann A."/>
            <person name="Zhang G."/>
            <person name="Fang X."/>
            <person name="Kang Y."/>
            <person name="Campbell B.E."/>
            <person name="Loukas A."/>
            <person name="Ranganathan S."/>
            <person name="Rollinson D."/>
            <person name="Rinaldi G."/>
            <person name="Brindley P.J."/>
            <person name="Yang H."/>
            <person name="Wang J."/>
            <person name="Wang J."/>
            <person name="Gasser R.B."/>
        </authorList>
    </citation>
    <scope>NUCLEOTIDE SEQUENCE [LARGE SCALE GENOMIC DNA]</scope>
</reference>
<accession>A0A095C2F6</accession>
<feature type="region of interest" description="Disordered" evidence="1">
    <location>
        <begin position="35"/>
        <end position="58"/>
    </location>
</feature>